<organism evidence="2 3">
    <name type="scientific">Phialophora macrospora</name>
    <dbReference type="NCBI Taxonomy" id="1851006"/>
    <lineage>
        <taxon>Eukaryota</taxon>
        <taxon>Fungi</taxon>
        <taxon>Dikarya</taxon>
        <taxon>Ascomycota</taxon>
        <taxon>Pezizomycotina</taxon>
        <taxon>Eurotiomycetes</taxon>
        <taxon>Chaetothyriomycetidae</taxon>
        <taxon>Chaetothyriales</taxon>
        <taxon>Herpotrichiellaceae</taxon>
        <taxon>Phialophora</taxon>
    </lineage>
</organism>
<evidence type="ECO:0000313" key="3">
    <source>
        <dbReference type="Proteomes" id="UP000054266"/>
    </source>
</evidence>
<accession>A0A0D2DJS1</accession>
<name>A0A0D2DJS1_9EURO</name>
<reference evidence="2 3" key="1">
    <citation type="submission" date="2015-01" db="EMBL/GenBank/DDBJ databases">
        <title>The Genome Sequence of Capronia semiimmersa CBS27337.</title>
        <authorList>
            <consortium name="The Broad Institute Genomics Platform"/>
            <person name="Cuomo C."/>
            <person name="de Hoog S."/>
            <person name="Gorbushina A."/>
            <person name="Stielow B."/>
            <person name="Teixiera M."/>
            <person name="Abouelleil A."/>
            <person name="Chapman S.B."/>
            <person name="Priest M."/>
            <person name="Young S.K."/>
            <person name="Wortman J."/>
            <person name="Nusbaum C."/>
            <person name="Birren B."/>
        </authorList>
    </citation>
    <scope>NUCLEOTIDE SEQUENCE [LARGE SCALE GENOMIC DNA]</scope>
    <source>
        <strain evidence="2 3">CBS 27337</strain>
    </source>
</reference>
<evidence type="ECO:0000256" key="1">
    <source>
        <dbReference type="SAM" id="MobiDB-lite"/>
    </source>
</evidence>
<dbReference type="STRING" id="5601.A0A0D2DJS1"/>
<evidence type="ECO:0000313" key="2">
    <source>
        <dbReference type="EMBL" id="KIW62617.1"/>
    </source>
</evidence>
<keyword evidence="3" id="KW-1185">Reference proteome</keyword>
<dbReference type="EMBL" id="KN846963">
    <property type="protein sequence ID" value="KIW62617.1"/>
    <property type="molecule type" value="Genomic_DNA"/>
</dbReference>
<proteinExistence type="predicted"/>
<feature type="compositionally biased region" description="Polar residues" evidence="1">
    <location>
        <begin position="110"/>
        <end position="121"/>
    </location>
</feature>
<dbReference type="HOGENOM" id="CLU_090046_0_0_1"/>
<feature type="region of interest" description="Disordered" evidence="1">
    <location>
        <begin position="100"/>
        <end position="154"/>
    </location>
</feature>
<gene>
    <name evidence="2" type="ORF">PV04_10775</name>
</gene>
<protein>
    <recommendedName>
        <fullName evidence="4">Roadblock/LAMTOR2 domain-containing protein</fullName>
    </recommendedName>
</protein>
<dbReference type="AlphaFoldDB" id="A0A0D2DJS1"/>
<dbReference type="Proteomes" id="UP000054266">
    <property type="component" value="Unassembled WGS sequence"/>
</dbReference>
<evidence type="ECO:0008006" key="4">
    <source>
        <dbReference type="Google" id="ProtNLM"/>
    </source>
</evidence>
<feature type="compositionally biased region" description="Acidic residues" evidence="1">
    <location>
        <begin position="124"/>
        <end position="143"/>
    </location>
</feature>
<sequence length="176" mass="19073">MNRVFMLDSDRLSSLLEDALSWSDHVSSLLVSAANGSILAYAYRHQAPKIKQIRTQSTTMATAYTIASEDMLVFEAQNNGAISVIAPVADRVLLSVTGPEPKKAAPLQNGHASDQEQSTTDGLAPDEEQGEENDGEENGDGDTESQQIREDLESVSQELVSALRAELSALRWPDDI</sequence>